<dbReference type="AlphaFoldDB" id="A0A3B1BMQ1"/>
<dbReference type="EMBL" id="UOFX01000095">
    <property type="protein sequence ID" value="VAX11840.1"/>
    <property type="molecule type" value="Genomic_DNA"/>
</dbReference>
<reference evidence="1" key="1">
    <citation type="submission" date="2018-06" db="EMBL/GenBank/DDBJ databases">
        <authorList>
            <person name="Zhirakovskaya E."/>
        </authorList>
    </citation>
    <scope>NUCLEOTIDE SEQUENCE</scope>
</reference>
<protein>
    <recommendedName>
        <fullName evidence="2">Formylmethanofuran dehydrogenase subunit E domain-containing protein</fullName>
    </recommendedName>
</protein>
<accession>A0A3B1BMQ1</accession>
<evidence type="ECO:0008006" key="2">
    <source>
        <dbReference type="Google" id="ProtNLM"/>
    </source>
</evidence>
<sequence length="200" mass="21599">MSETLMFPRKPVIHLYDPLGDLLGAGDGVFSYTFDDVAKMSGHACPTVVGGFLLVKRAVEELWGDDMPQRGDIRVTVYGAQNEGTNGPISQVFTLLTGAAADNGFHGLGGQFARCGLLQFHSGDSYADHGFRFERISTGDSVTLIYDPSGILPAPTMGEDLGNILGGFANEETVKRFRDAWRERVLRILEDAGKSTVSPV</sequence>
<name>A0A3B1BMQ1_9ZZZZ</name>
<proteinExistence type="predicted"/>
<evidence type="ECO:0000313" key="1">
    <source>
        <dbReference type="EMBL" id="VAX11840.1"/>
    </source>
</evidence>
<organism evidence="1">
    <name type="scientific">hydrothermal vent metagenome</name>
    <dbReference type="NCBI Taxonomy" id="652676"/>
    <lineage>
        <taxon>unclassified sequences</taxon>
        <taxon>metagenomes</taxon>
        <taxon>ecological metagenomes</taxon>
    </lineage>
</organism>
<dbReference type="SUPFAM" id="SSF143555">
    <property type="entry name" value="FwdE-like"/>
    <property type="match status" value="1"/>
</dbReference>
<gene>
    <name evidence="1" type="ORF">MNBD_GAMMA26-2566</name>
</gene>